<dbReference type="InterPro" id="IPR034706">
    <property type="entry name" value="CpoB"/>
</dbReference>
<proteinExistence type="inferred from homology"/>
<dbReference type="InterPro" id="IPR014162">
    <property type="entry name" value="CpoB_C"/>
</dbReference>
<name>A0AAU8A3J5_9BURK</name>
<reference evidence="5" key="1">
    <citation type="submission" date="2022-06" db="EMBL/GenBank/DDBJ databases">
        <title>New Polynucleobacter species.</title>
        <authorList>
            <person name="Hahn M.W."/>
        </authorList>
    </citation>
    <scope>NUCLEOTIDE SEQUENCE</scope>
    <source>
        <strain evidence="5">UK-FUSCHL-C3</strain>
    </source>
</reference>
<feature type="domain" description="YbgF trimerisation" evidence="4">
    <location>
        <begin position="37"/>
        <end position="102"/>
    </location>
</feature>
<keyword evidence="2" id="KW-0132">Cell division</keyword>
<feature type="coiled-coil region" evidence="2">
    <location>
        <begin position="42"/>
        <end position="83"/>
    </location>
</feature>
<evidence type="ECO:0000259" key="4">
    <source>
        <dbReference type="Pfam" id="PF16331"/>
    </source>
</evidence>
<comment type="subcellular location">
    <subcellularLocation>
        <location evidence="2">Periplasm</location>
    </subcellularLocation>
</comment>
<dbReference type="GO" id="GO:0043093">
    <property type="term" value="P:FtsZ-dependent cytokinesis"/>
    <property type="evidence" value="ECO:0007669"/>
    <property type="project" value="UniProtKB-UniRule"/>
</dbReference>
<dbReference type="SUPFAM" id="SSF48452">
    <property type="entry name" value="TPR-like"/>
    <property type="match status" value="1"/>
</dbReference>
<feature type="chain" id="PRO_5043067960" description="Cell division coordinator CpoB" evidence="2">
    <location>
        <begin position="25"/>
        <end position="237"/>
    </location>
</feature>
<sequence length="237" mass="26295" precursor="true">MIFRFKPAPYVFGALLLLSQNTWALFSDDEARKAILELRKSVSASQAAILDLQNQIDKLKSENAQLRGQIETLQKQSDDLSSNQKTYYQDLDARLARLEPQTVEVEGVTGIVQAGEKTAYDDALKSFQAGQGKKADSDFTTFIRKYPSSPYLPLALYWSGNTKYVLKDYNAAITQLQSLITRYPGHQRVPAAILTMANANLESGKKAVAKKLLTDLITKYPDSDAAKEAKPILASIK</sequence>
<organism evidence="5">
    <name type="scientific">Polynucleobacter sp. UK-FUSCHL-C3</name>
    <dbReference type="NCBI Taxonomy" id="2955208"/>
    <lineage>
        <taxon>Bacteria</taxon>
        <taxon>Pseudomonadati</taxon>
        <taxon>Pseudomonadota</taxon>
        <taxon>Betaproteobacteria</taxon>
        <taxon>Burkholderiales</taxon>
        <taxon>Burkholderiaceae</taxon>
        <taxon>Polynucleobacter</taxon>
    </lineage>
</organism>
<dbReference type="Pfam" id="PF16331">
    <property type="entry name" value="TolA_bind_tri"/>
    <property type="match status" value="1"/>
</dbReference>
<evidence type="ECO:0000313" key="5">
    <source>
        <dbReference type="EMBL" id="XCC57956.1"/>
    </source>
</evidence>
<protein>
    <recommendedName>
        <fullName evidence="2">Cell division coordinator CpoB</fullName>
    </recommendedName>
</protein>
<dbReference type="Pfam" id="PF13525">
    <property type="entry name" value="YfiO"/>
    <property type="match status" value="1"/>
</dbReference>
<dbReference type="InterPro" id="IPR032519">
    <property type="entry name" value="YbgF_tri"/>
</dbReference>
<comment type="function">
    <text evidence="2">Mediates coordination of peptidoglycan synthesis and outer membrane constriction during cell division.</text>
</comment>
<dbReference type="EMBL" id="CP099959">
    <property type="protein sequence ID" value="XCC57956.1"/>
    <property type="molecule type" value="Genomic_DNA"/>
</dbReference>
<dbReference type="RefSeq" id="WP_353439089.1">
    <property type="nucleotide sequence ID" value="NZ_CP099959.1"/>
</dbReference>
<keyword evidence="2" id="KW-0131">Cell cycle</keyword>
<dbReference type="Gene3D" id="1.20.5.110">
    <property type="match status" value="1"/>
</dbReference>
<dbReference type="Gene3D" id="1.25.40.10">
    <property type="entry name" value="Tetratricopeptide repeat domain"/>
    <property type="match status" value="1"/>
</dbReference>
<accession>A0AAU8A3J5</accession>
<feature type="domain" description="Outer membrane lipoprotein BamD-like" evidence="3">
    <location>
        <begin position="155"/>
        <end position="228"/>
    </location>
</feature>
<dbReference type="NCBIfam" id="TIGR02795">
    <property type="entry name" value="tol_pal_ybgF"/>
    <property type="match status" value="1"/>
</dbReference>
<dbReference type="InterPro" id="IPR039565">
    <property type="entry name" value="BamD-like"/>
</dbReference>
<evidence type="ECO:0000256" key="2">
    <source>
        <dbReference type="HAMAP-Rule" id="MF_02066"/>
    </source>
</evidence>
<gene>
    <name evidence="5" type="primary">ybgF</name>
    <name evidence="2" type="synonym">cpoB</name>
    <name evidence="5" type="ORF">NKE59_01315</name>
</gene>
<keyword evidence="2" id="KW-0175">Coiled coil</keyword>
<dbReference type="InterPro" id="IPR011990">
    <property type="entry name" value="TPR-like_helical_dom_sf"/>
</dbReference>
<feature type="signal peptide" evidence="2">
    <location>
        <begin position="1"/>
        <end position="24"/>
    </location>
</feature>
<evidence type="ECO:0000259" key="3">
    <source>
        <dbReference type="Pfam" id="PF13525"/>
    </source>
</evidence>
<comment type="similarity">
    <text evidence="2">Belongs to the CpoB family.</text>
</comment>
<keyword evidence="1 2" id="KW-0732">Signal</keyword>
<keyword evidence="2" id="KW-0574">Periplasm</keyword>
<evidence type="ECO:0000256" key="1">
    <source>
        <dbReference type="ARBA" id="ARBA00022729"/>
    </source>
</evidence>
<dbReference type="HAMAP" id="MF_02066">
    <property type="entry name" value="CpoB"/>
    <property type="match status" value="1"/>
</dbReference>
<dbReference type="GO" id="GO:0070206">
    <property type="term" value="P:protein trimerization"/>
    <property type="evidence" value="ECO:0007669"/>
    <property type="project" value="InterPro"/>
</dbReference>
<dbReference type="GO" id="GO:0030288">
    <property type="term" value="C:outer membrane-bounded periplasmic space"/>
    <property type="evidence" value="ECO:0007669"/>
    <property type="project" value="UniProtKB-UniRule"/>
</dbReference>
<dbReference type="AlphaFoldDB" id="A0AAU8A3J5"/>